<gene>
    <name evidence="2" type="ORF">EVAR_42606_1</name>
</gene>
<keyword evidence="3" id="KW-1185">Reference proteome</keyword>
<feature type="region of interest" description="Disordered" evidence="1">
    <location>
        <begin position="1"/>
        <end position="57"/>
    </location>
</feature>
<feature type="compositionally biased region" description="Basic and acidic residues" evidence="1">
    <location>
        <begin position="20"/>
        <end position="33"/>
    </location>
</feature>
<organism evidence="2 3">
    <name type="scientific">Eumeta variegata</name>
    <name type="common">Bagworm moth</name>
    <name type="synonym">Eumeta japonica</name>
    <dbReference type="NCBI Taxonomy" id="151549"/>
    <lineage>
        <taxon>Eukaryota</taxon>
        <taxon>Metazoa</taxon>
        <taxon>Ecdysozoa</taxon>
        <taxon>Arthropoda</taxon>
        <taxon>Hexapoda</taxon>
        <taxon>Insecta</taxon>
        <taxon>Pterygota</taxon>
        <taxon>Neoptera</taxon>
        <taxon>Endopterygota</taxon>
        <taxon>Lepidoptera</taxon>
        <taxon>Glossata</taxon>
        <taxon>Ditrysia</taxon>
        <taxon>Tineoidea</taxon>
        <taxon>Psychidae</taxon>
        <taxon>Oiketicinae</taxon>
        <taxon>Eumeta</taxon>
    </lineage>
</organism>
<comment type="caution">
    <text evidence="2">The sequence shown here is derived from an EMBL/GenBank/DDBJ whole genome shotgun (WGS) entry which is preliminary data.</text>
</comment>
<dbReference type="Proteomes" id="UP000299102">
    <property type="component" value="Unassembled WGS sequence"/>
</dbReference>
<evidence type="ECO:0000313" key="2">
    <source>
        <dbReference type="EMBL" id="GBP64655.1"/>
    </source>
</evidence>
<evidence type="ECO:0000313" key="3">
    <source>
        <dbReference type="Proteomes" id="UP000299102"/>
    </source>
</evidence>
<dbReference type="AlphaFoldDB" id="A0A4C1XR31"/>
<protein>
    <submittedName>
        <fullName evidence="2">Uncharacterized protein</fullName>
    </submittedName>
</protein>
<reference evidence="2 3" key="1">
    <citation type="journal article" date="2019" name="Commun. Biol.">
        <title>The bagworm genome reveals a unique fibroin gene that provides high tensile strength.</title>
        <authorList>
            <person name="Kono N."/>
            <person name="Nakamura H."/>
            <person name="Ohtoshi R."/>
            <person name="Tomita M."/>
            <person name="Numata K."/>
            <person name="Arakawa K."/>
        </authorList>
    </citation>
    <scope>NUCLEOTIDE SEQUENCE [LARGE SCALE GENOMIC DNA]</scope>
</reference>
<accession>A0A4C1XR31</accession>
<name>A0A4C1XR31_EUMVA</name>
<dbReference type="EMBL" id="BGZK01000904">
    <property type="protein sequence ID" value="GBP64655.1"/>
    <property type="molecule type" value="Genomic_DNA"/>
</dbReference>
<sequence>MSSSQNFHTEVAGAMWNRVAQDRSEWKRTRDTYNTKSPKPGRAGATSPRPTRGAPLPQVCQFFSSSAPGRDHAHGSRLLARRNPLLLLELSSARSFLLKQHGLARSNFGGPTHLLFVKDNNFPISAHYSTLGAAISKKPLKRLISSYSDIHKCVAKGDLSIIRNHSRYPNKAGFQRCVGLRMNFKITSTGGVLM</sequence>
<proteinExistence type="predicted"/>
<evidence type="ECO:0000256" key="1">
    <source>
        <dbReference type="SAM" id="MobiDB-lite"/>
    </source>
</evidence>